<accession>A0A3M0G090</accession>
<reference evidence="2 3" key="1">
    <citation type="submission" date="2018-10" db="EMBL/GenBank/DDBJ databases">
        <title>Dokdonia luteus sp. nov., isolated from sea water.</title>
        <authorList>
            <person name="Zhou L.Y."/>
            <person name="Du Z.J."/>
        </authorList>
    </citation>
    <scope>NUCLEOTIDE SEQUENCE [LARGE SCALE GENOMIC DNA]</scope>
    <source>
        <strain evidence="2 3">SH27</strain>
    </source>
</reference>
<proteinExistence type="predicted"/>
<dbReference type="RefSeq" id="WP_121917651.1">
    <property type="nucleotide sequence ID" value="NZ_REFV01000009.1"/>
</dbReference>
<dbReference type="InterPro" id="IPR011250">
    <property type="entry name" value="OMP/PagP_B-barrel"/>
</dbReference>
<protein>
    <submittedName>
        <fullName evidence="2">Uncharacterized protein</fullName>
    </submittedName>
</protein>
<organism evidence="2 3">
    <name type="scientific">Dokdonia sinensis</name>
    <dbReference type="NCBI Taxonomy" id="2479847"/>
    <lineage>
        <taxon>Bacteria</taxon>
        <taxon>Pseudomonadati</taxon>
        <taxon>Bacteroidota</taxon>
        <taxon>Flavobacteriia</taxon>
        <taxon>Flavobacteriales</taxon>
        <taxon>Flavobacteriaceae</taxon>
        <taxon>Dokdonia</taxon>
    </lineage>
</organism>
<feature type="chain" id="PRO_5018325959" evidence="1">
    <location>
        <begin position="19"/>
        <end position="225"/>
    </location>
</feature>
<feature type="signal peptide" evidence="1">
    <location>
        <begin position="1"/>
        <end position="18"/>
    </location>
</feature>
<gene>
    <name evidence="2" type="ORF">EAX61_10545</name>
</gene>
<dbReference type="SUPFAM" id="SSF56925">
    <property type="entry name" value="OMPA-like"/>
    <property type="match status" value="1"/>
</dbReference>
<dbReference type="Gene3D" id="2.40.160.20">
    <property type="match status" value="1"/>
</dbReference>
<dbReference type="Proteomes" id="UP000281985">
    <property type="component" value="Unassembled WGS sequence"/>
</dbReference>
<sequence length="225" mass="25166">MKKLLLLCCLCAGISATGQQIFVELGRVNSSFDFTNSQGEMLENLQSVSNTYVGVGYKHRFFTDDLHIGLGLNYNSYGATGSDDTVNNFFEWEVDYIGVNLNFDYDFLEYKGFKAFAKAGVSLEFLASGTQRINNQTINLVKEEEFDNNAFFLRAGGGVSYPIFDGGRLYAQYLWGQSLPLEDDSPESGEELVINTNMFGIGLIVDLFKKKETVQTEQEETNTTD</sequence>
<comment type="caution">
    <text evidence="2">The sequence shown here is derived from an EMBL/GenBank/DDBJ whole genome shotgun (WGS) entry which is preliminary data.</text>
</comment>
<evidence type="ECO:0000256" key="1">
    <source>
        <dbReference type="SAM" id="SignalP"/>
    </source>
</evidence>
<dbReference type="AlphaFoldDB" id="A0A3M0G090"/>
<dbReference type="OrthoDB" id="1422914at2"/>
<keyword evidence="3" id="KW-1185">Reference proteome</keyword>
<evidence type="ECO:0000313" key="3">
    <source>
        <dbReference type="Proteomes" id="UP000281985"/>
    </source>
</evidence>
<name>A0A3M0G090_9FLAO</name>
<evidence type="ECO:0000313" key="2">
    <source>
        <dbReference type="EMBL" id="RMB58048.1"/>
    </source>
</evidence>
<dbReference type="EMBL" id="REFV01000009">
    <property type="protein sequence ID" value="RMB58048.1"/>
    <property type="molecule type" value="Genomic_DNA"/>
</dbReference>
<keyword evidence="1" id="KW-0732">Signal</keyword>